<dbReference type="CDD" id="cd06225">
    <property type="entry name" value="HAMP"/>
    <property type="match status" value="1"/>
</dbReference>
<evidence type="ECO:0000256" key="4">
    <source>
        <dbReference type="ARBA" id="ARBA00012438"/>
    </source>
</evidence>
<dbReference type="Pfam" id="PF13185">
    <property type="entry name" value="GAF_2"/>
    <property type="match status" value="1"/>
</dbReference>
<organism evidence="20 21">
    <name type="scientific">Cytobacillus depressus</name>
    <dbReference type="NCBI Taxonomy" id="1602942"/>
    <lineage>
        <taxon>Bacteria</taxon>
        <taxon>Bacillati</taxon>
        <taxon>Bacillota</taxon>
        <taxon>Bacilli</taxon>
        <taxon>Bacillales</taxon>
        <taxon>Bacillaceae</taxon>
        <taxon>Cytobacillus</taxon>
    </lineage>
</organism>
<feature type="domain" description="Histidine kinase" evidence="17">
    <location>
        <begin position="526"/>
        <end position="756"/>
    </location>
</feature>
<dbReference type="SMART" id="SM00304">
    <property type="entry name" value="HAMP"/>
    <property type="match status" value="1"/>
</dbReference>
<dbReference type="PROSITE" id="PS50110">
    <property type="entry name" value="RESPONSE_REGULATORY"/>
    <property type="match status" value="1"/>
</dbReference>
<feature type="transmembrane region" description="Helical" evidence="16">
    <location>
        <begin position="182"/>
        <end position="205"/>
    </location>
</feature>
<keyword evidence="15" id="KW-0175">Coiled coil</keyword>
<dbReference type="Pfam" id="PF00512">
    <property type="entry name" value="HisKA"/>
    <property type="match status" value="1"/>
</dbReference>
<evidence type="ECO:0000259" key="19">
    <source>
        <dbReference type="PROSITE" id="PS50885"/>
    </source>
</evidence>
<dbReference type="InterPro" id="IPR024478">
    <property type="entry name" value="HlyB_4HB_MCP"/>
</dbReference>
<evidence type="ECO:0000256" key="3">
    <source>
        <dbReference type="ARBA" id="ARBA00006402"/>
    </source>
</evidence>
<dbReference type="AlphaFoldDB" id="A0A6L3V0Q0"/>
<evidence type="ECO:0000313" key="21">
    <source>
        <dbReference type="Proteomes" id="UP000481030"/>
    </source>
</evidence>
<dbReference type="PANTHER" id="PTHR45339">
    <property type="entry name" value="HYBRID SIGNAL TRANSDUCTION HISTIDINE KINASE J"/>
    <property type="match status" value="1"/>
</dbReference>
<dbReference type="SUPFAM" id="SSF52172">
    <property type="entry name" value="CheY-like"/>
    <property type="match status" value="1"/>
</dbReference>
<proteinExistence type="inferred from homology"/>
<evidence type="ECO:0000256" key="15">
    <source>
        <dbReference type="SAM" id="Coils"/>
    </source>
</evidence>
<keyword evidence="8" id="KW-0547">Nucleotide-binding</keyword>
<dbReference type="SUPFAM" id="SSF55781">
    <property type="entry name" value="GAF domain-like"/>
    <property type="match status" value="1"/>
</dbReference>
<dbReference type="InterPro" id="IPR011006">
    <property type="entry name" value="CheY-like_superfamily"/>
</dbReference>
<keyword evidence="7" id="KW-0808">Transferase</keyword>
<dbReference type="EMBL" id="WBOS01000012">
    <property type="protein sequence ID" value="KAB2331125.1"/>
    <property type="molecule type" value="Genomic_DNA"/>
</dbReference>
<evidence type="ECO:0000256" key="1">
    <source>
        <dbReference type="ARBA" id="ARBA00000085"/>
    </source>
</evidence>
<dbReference type="SMART" id="SM00387">
    <property type="entry name" value="HATPase_c"/>
    <property type="match status" value="1"/>
</dbReference>
<dbReference type="GO" id="GO:0005886">
    <property type="term" value="C:plasma membrane"/>
    <property type="evidence" value="ECO:0007669"/>
    <property type="project" value="UniProtKB-SubCell"/>
</dbReference>
<dbReference type="InterPro" id="IPR003660">
    <property type="entry name" value="HAMP_dom"/>
</dbReference>
<evidence type="ECO:0000256" key="8">
    <source>
        <dbReference type="ARBA" id="ARBA00022741"/>
    </source>
</evidence>
<evidence type="ECO:0000256" key="11">
    <source>
        <dbReference type="ARBA" id="ARBA00023012"/>
    </source>
</evidence>
<dbReference type="SMART" id="SM00388">
    <property type="entry name" value="HisKA"/>
    <property type="match status" value="1"/>
</dbReference>
<feature type="modified residue" description="4-aspartylphosphate" evidence="14">
    <location>
        <position position="854"/>
    </location>
</feature>
<dbReference type="InterPro" id="IPR036097">
    <property type="entry name" value="HisK_dim/P_sf"/>
</dbReference>
<dbReference type="CDD" id="cd00082">
    <property type="entry name" value="HisKA"/>
    <property type="match status" value="1"/>
</dbReference>
<evidence type="ECO:0000256" key="2">
    <source>
        <dbReference type="ARBA" id="ARBA00004651"/>
    </source>
</evidence>
<evidence type="ECO:0000256" key="9">
    <source>
        <dbReference type="ARBA" id="ARBA00022777"/>
    </source>
</evidence>
<evidence type="ECO:0000256" key="14">
    <source>
        <dbReference type="PROSITE-ProRule" id="PRU00169"/>
    </source>
</evidence>
<dbReference type="CDD" id="cd17546">
    <property type="entry name" value="REC_hyHK_CKI1_RcsC-like"/>
    <property type="match status" value="1"/>
</dbReference>
<dbReference type="InterPro" id="IPR003018">
    <property type="entry name" value="GAF"/>
</dbReference>
<dbReference type="SUPFAM" id="SSF55874">
    <property type="entry name" value="ATPase domain of HSP90 chaperone/DNA topoisomerase II/histidine kinase"/>
    <property type="match status" value="1"/>
</dbReference>
<keyword evidence="12 16" id="KW-0472">Membrane</keyword>
<dbReference type="Pfam" id="PF00072">
    <property type="entry name" value="Response_reg"/>
    <property type="match status" value="1"/>
</dbReference>
<keyword evidence="9" id="KW-0418">Kinase</keyword>
<comment type="caution">
    <text evidence="20">The sequence shown here is derived from an EMBL/GenBank/DDBJ whole genome shotgun (WGS) entry which is preliminary data.</text>
</comment>
<comment type="catalytic activity">
    <reaction evidence="1">
        <text>ATP + protein L-histidine = ADP + protein N-phospho-L-histidine.</text>
        <dbReference type="EC" id="2.7.13.3"/>
    </reaction>
</comment>
<keyword evidence="16" id="KW-0812">Transmembrane</keyword>
<evidence type="ECO:0000313" key="20">
    <source>
        <dbReference type="EMBL" id="KAB2331125.1"/>
    </source>
</evidence>
<evidence type="ECO:0000259" key="18">
    <source>
        <dbReference type="PROSITE" id="PS50110"/>
    </source>
</evidence>
<sequence length="922" mass="104424">MSFKKKQYLSLGLTVFFLLLLMFAILFMANVIKANMIEIVQDRYYKVNQALEIRRFFDQTDRQLLRILIVKEEMDPELVEDLLRQNEGGIQKHMLELASTVNTEQGTLLVKKIEAAYTSYNQMEKDFIQKLKDGETSELQELYDSERGNRDQLLHDFDEFIKYQETLMDQSLESATSTHTQLVIVLVSAVSLALIMIVIVTVTLIRSTSKIISKILMGLDRIDYKNLSSLPRIEIDTKDEFGEIANSFNSMAASLETYNKNETKYMAEITEQNWIQSHSADIVHLYSQHVNIQALATDLINELSNTLNACLGAIYLKEDEKDKTFYRNIASYAGKEHQVGRAQFTPGAGLVGQCAVNKKIFILNEIPNDYQVITTGLGSVRPRSILMAPVMMKDEVVAVIELASLEKFTAIQAKLLDEVLDTLGIAITNILGRMEIAHLLEDSQAKTEELQMQSEELQSQSEELQSQAEDLQTQAEELQMINEQLEERTNDAELKSEELRAAKEALEEKARELMISSKYKTEFLANMSHELRTPLNSILLLSEMFIDDTNHGLTSEQVEFMKMIHSSGQDLLDLINDILDLSKVEVGKLEIHFEEVNLCEFTDSLEQSFMQFAKKKNLEFTVSSSVDIPYLIFTDEKRLRQMLKNLLSNAFKFTEEGSVSVKLEEAGSHEVPQFHHTNAWLKVVVADTGIGIPAEKQEEIFEAFQQVDGATMRKYGGTGLGLSITKEFAQLLGGVCKVESEEGKGSSFTLLIPSLPEGLPEKGKETIHAETASAIDKDVLHENEHLPSIEREEVPSTATLQEKTVLVVDDDHRNIYVLKNALEKEGMHVLTAENGMECLNAMEKEEKIDILLMDIMMPVMDGYETMRRIRELEEFAELPIIALTAKAMNYDRKKCLEAGASDYISKPLKLDQLLSAMRVWLS</sequence>
<dbReference type="Pfam" id="PF02518">
    <property type="entry name" value="HATPase_c"/>
    <property type="match status" value="1"/>
</dbReference>
<dbReference type="PROSITE" id="PS50885">
    <property type="entry name" value="HAMP"/>
    <property type="match status" value="1"/>
</dbReference>
<dbReference type="FunFam" id="3.30.565.10:FF:000010">
    <property type="entry name" value="Sensor histidine kinase RcsC"/>
    <property type="match status" value="1"/>
</dbReference>
<dbReference type="PROSITE" id="PS50109">
    <property type="entry name" value="HIS_KIN"/>
    <property type="match status" value="1"/>
</dbReference>
<dbReference type="InterPro" id="IPR001789">
    <property type="entry name" value="Sig_transdc_resp-reg_receiver"/>
</dbReference>
<reference evidence="20 21" key="1">
    <citation type="journal article" date="2016" name="Antonie Van Leeuwenhoek">
        <title>Bacillus depressus sp. nov., isolated from soil of a sunflower field.</title>
        <authorList>
            <person name="Wei X."/>
            <person name="Xin D."/>
            <person name="Xin Y."/>
            <person name="Zhang H."/>
            <person name="Wang T."/>
            <person name="Zhang J."/>
        </authorList>
    </citation>
    <scope>NUCLEOTIDE SEQUENCE [LARGE SCALE GENOMIC DNA]</scope>
    <source>
        <strain evidence="20 21">BZ1</strain>
    </source>
</reference>
<dbReference type="SMART" id="SM00065">
    <property type="entry name" value="GAF"/>
    <property type="match status" value="1"/>
</dbReference>
<comment type="similarity">
    <text evidence="3">In the N-terminal section; belongs to the phytochrome family.</text>
</comment>
<dbReference type="InterPro" id="IPR029016">
    <property type="entry name" value="GAF-like_dom_sf"/>
</dbReference>
<dbReference type="CDD" id="cd16922">
    <property type="entry name" value="HATPase_EvgS-ArcB-TorS-like"/>
    <property type="match status" value="1"/>
</dbReference>
<keyword evidence="6 14" id="KW-0597">Phosphoprotein</keyword>
<feature type="domain" description="HAMP" evidence="19">
    <location>
        <begin position="206"/>
        <end position="260"/>
    </location>
</feature>
<evidence type="ECO:0000256" key="7">
    <source>
        <dbReference type="ARBA" id="ARBA00022679"/>
    </source>
</evidence>
<keyword evidence="5" id="KW-1003">Cell membrane</keyword>
<dbReference type="CDD" id="cd19411">
    <property type="entry name" value="MCP2201-like_sensor"/>
    <property type="match status" value="1"/>
</dbReference>
<dbReference type="GO" id="GO:0000155">
    <property type="term" value="F:phosphorelay sensor kinase activity"/>
    <property type="evidence" value="ECO:0007669"/>
    <property type="project" value="InterPro"/>
</dbReference>
<protein>
    <recommendedName>
        <fullName evidence="13">Circadian input-output histidine kinase CikA</fullName>
        <ecNumber evidence="4">2.7.13.3</ecNumber>
    </recommendedName>
</protein>
<dbReference type="Gene3D" id="3.30.450.40">
    <property type="match status" value="1"/>
</dbReference>
<evidence type="ECO:0000256" key="16">
    <source>
        <dbReference type="SAM" id="Phobius"/>
    </source>
</evidence>
<evidence type="ECO:0000256" key="5">
    <source>
        <dbReference type="ARBA" id="ARBA00022475"/>
    </source>
</evidence>
<keyword evidence="21" id="KW-1185">Reference proteome</keyword>
<dbReference type="Pfam" id="PF00672">
    <property type="entry name" value="HAMP"/>
    <property type="match status" value="1"/>
</dbReference>
<dbReference type="InterPro" id="IPR005467">
    <property type="entry name" value="His_kinase_dom"/>
</dbReference>
<evidence type="ECO:0000256" key="10">
    <source>
        <dbReference type="ARBA" id="ARBA00022840"/>
    </source>
</evidence>
<dbReference type="Gene3D" id="6.10.340.10">
    <property type="match status" value="1"/>
</dbReference>
<evidence type="ECO:0000259" key="17">
    <source>
        <dbReference type="PROSITE" id="PS50109"/>
    </source>
</evidence>
<dbReference type="SMART" id="SM00448">
    <property type="entry name" value="REC"/>
    <property type="match status" value="1"/>
</dbReference>
<dbReference type="EC" id="2.7.13.3" evidence="4"/>
<dbReference type="OrthoDB" id="9790669at2"/>
<dbReference type="SUPFAM" id="SSF47384">
    <property type="entry name" value="Homodimeric domain of signal transducing histidine kinase"/>
    <property type="match status" value="1"/>
</dbReference>
<evidence type="ECO:0000256" key="12">
    <source>
        <dbReference type="ARBA" id="ARBA00023136"/>
    </source>
</evidence>
<dbReference type="InterPro" id="IPR003594">
    <property type="entry name" value="HATPase_dom"/>
</dbReference>
<comment type="subcellular location">
    <subcellularLocation>
        <location evidence="2">Cell membrane</location>
        <topology evidence="2">Multi-pass membrane protein</topology>
    </subcellularLocation>
</comment>
<dbReference type="InterPro" id="IPR004358">
    <property type="entry name" value="Sig_transdc_His_kin-like_C"/>
</dbReference>
<dbReference type="Proteomes" id="UP000481030">
    <property type="component" value="Unassembled WGS sequence"/>
</dbReference>
<dbReference type="PRINTS" id="PR00344">
    <property type="entry name" value="BCTRLSENSOR"/>
</dbReference>
<dbReference type="GO" id="GO:0005524">
    <property type="term" value="F:ATP binding"/>
    <property type="evidence" value="ECO:0007669"/>
    <property type="project" value="UniProtKB-KW"/>
</dbReference>
<dbReference type="InterPro" id="IPR036890">
    <property type="entry name" value="HATPase_C_sf"/>
</dbReference>
<dbReference type="Gene3D" id="3.40.50.2300">
    <property type="match status" value="1"/>
</dbReference>
<dbReference type="Gene3D" id="3.30.565.10">
    <property type="entry name" value="Histidine kinase-like ATPase, C-terminal domain"/>
    <property type="match status" value="1"/>
</dbReference>
<dbReference type="InterPro" id="IPR047347">
    <property type="entry name" value="YvaQ-like_sensor"/>
</dbReference>
<keyword evidence="11" id="KW-0902">Two-component regulatory system</keyword>
<feature type="domain" description="Response regulatory" evidence="18">
    <location>
        <begin position="804"/>
        <end position="921"/>
    </location>
</feature>
<keyword evidence="10" id="KW-0067">ATP-binding</keyword>
<dbReference type="InterPro" id="IPR003661">
    <property type="entry name" value="HisK_dim/P_dom"/>
</dbReference>
<dbReference type="Gene3D" id="1.10.287.130">
    <property type="match status" value="1"/>
</dbReference>
<accession>A0A6L3V0Q0</accession>
<keyword evidence="16" id="KW-1133">Transmembrane helix</keyword>
<evidence type="ECO:0000256" key="6">
    <source>
        <dbReference type="ARBA" id="ARBA00022553"/>
    </source>
</evidence>
<dbReference type="PANTHER" id="PTHR45339:SF1">
    <property type="entry name" value="HYBRID SIGNAL TRANSDUCTION HISTIDINE KINASE J"/>
    <property type="match status" value="1"/>
</dbReference>
<evidence type="ECO:0000256" key="13">
    <source>
        <dbReference type="ARBA" id="ARBA00074306"/>
    </source>
</evidence>
<name>A0A6L3V0Q0_9BACI</name>
<gene>
    <name evidence="20" type="ORF">F7731_18775</name>
</gene>
<feature type="coiled-coil region" evidence="15">
    <location>
        <begin position="440"/>
        <end position="516"/>
    </location>
</feature>
<dbReference type="Pfam" id="PF12729">
    <property type="entry name" value="4HB_MCP_1"/>
    <property type="match status" value="1"/>
</dbReference>